<protein>
    <submittedName>
        <fullName evidence="2">Uncharacterized protein</fullName>
    </submittedName>
</protein>
<organism evidence="2 3">
    <name type="scientific">Dryococelus australis</name>
    <dbReference type="NCBI Taxonomy" id="614101"/>
    <lineage>
        <taxon>Eukaryota</taxon>
        <taxon>Metazoa</taxon>
        <taxon>Ecdysozoa</taxon>
        <taxon>Arthropoda</taxon>
        <taxon>Hexapoda</taxon>
        <taxon>Insecta</taxon>
        <taxon>Pterygota</taxon>
        <taxon>Neoptera</taxon>
        <taxon>Polyneoptera</taxon>
        <taxon>Phasmatodea</taxon>
        <taxon>Verophasmatodea</taxon>
        <taxon>Anareolatae</taxon>
        <taxon>Phasmatidae</taxon>
        <taxon>Eurycanthinae</taxon>
        <taxon>Dryococelus</taxon>
    </lineage>
</organism>
<feature type="compositionally biased region" description="Polar residues" evidence="1">
    <location>
        <begin position="191"/>
        <end position="201"/>
    </location>
</feature>
<sequence>MKRPSSIRTPDEAITKNRDEKTTPNVSLKETLEETSEESQHTRQPRPPLIIITNFANFRIIAKKIVSITQEEATLTFTKEGGGGISQTNKQQHLPNRTAKRFYLANFPPLQLTWAEQSNQPKPQALPPVMIQIQKWKRYRRENVPDHVDQEEEEEEESKEEIEVASRMDERENGVDISESEDEADKEKYNTTETIDTNYNR</sequence>
<evidence type="ECO:0000256" key="1">
    <source>
        <dbReference type="SAM" id="MobiDB-lite"/>
    </source>
</evidence>
<feature type="compositionally biased region" description="Acidic residues" evidence="1">
    <location>
        <begin position="149"/>
        <end position="160"/>
    </location>
</feature>
<accession>A0ABQ9ILB2</accession>
<comment type="caution">
    <text evidence="2">The sequence shown here is derived from an EMBL/GenBank/DDBJ whole genome shotgun (WGS) entry which is preliminary data.</text>
</comment>
<feature type="region of interest" description="Disordered" evidence="1">
    <location>
        <begin position="1"/>
        <end position="46"/>
    </location>
</feature>
<dbReference type="Proteomes" id="UP001159363">
    <property type="component" value="Chromosome 1"/>
</dbReference>
<evidence type="ECO:0000313" key="2">
    <source>
        <dbReference type="EMBL" id="KAJ8896950.1"/>
    </source>
</evidence>
<gene>
    <name evidence="2" type="ORF">PR048_002296</name>
</gene>
<dbReference type="EMBL" id="JARBHB010000001">
    <property type="protein sequence ID" value="KAJ8896950.1"/>
    <property type="molecule type" value="Genomic_DNA"/>
</dbReference>
<evidence type="ECO:0000313" key="3">
    <source>
        <dbReference type="Proteomes" id="UP001159363"/>
    </source>
</evidence>
<proteinExistence type="predicted"/>
<keyword evidence="3" id="KW-1185">Reference proteome</keyword>
<reference evidence="2 3" key="1">
    <citation type="submission" date="2023-02" db="EMBL/GenBank/DDBJ databases">
        <title>LHISI_Scaffold_Assembly.</title>
        <authorList>
            <person name="Stuart O.P."/>
            <person name="Cleave R."/>
            <person name="Magrath M.J.L."/>
            <person name="Mikheyev A.S."/>
        </authorList>
    </citation>
    <scope>NUCLEOTIDE SEQUENCE [LARGE SCALE GENOMIC DNA]</scope>
    <source>
        <strain evidence="2">Daus_M_001</strain>
        <tissue evidence="2">Leg muscle</tissue>
    </source>
</reference>
<feature type="compositionally biased region" description="Basic and acidic residues" evidence="1">
    <location>
        <begin position="9"/>
        <end position="22"/>
    </location>
</feature>
<feature type="region of interest" description="Disordered" evidence="1">
    <location>
        <begin position="144"/>
        <end position="201"/>
    </location>
</feature>
<name>A0ABQ9ILB2_9NEOP</name>
<feature type="compositionally biased region" description="Basic and acidic residues" evidence="1">
    <location>
        <begin position="161"/>
        <end position="174"/>
    </location>
</feature>